<reference evidence="2" key="1">
    <citation type="submission" date="2011-02" db="EMBL/GenBank/DDBJ databases">
        <title>The genome of the leaf-cutting ant Acromyrmex echinatior suggests key adaptations to social evolution and fungus farming.</title>
        <authorList>
            <person name="Nygaard S."/>
            <person name="Zhang G."/>
        </authorList>
    </citation>
    <scope>NUCLEOTIDE SEQUENCE</scope>
</reference>
<dbReference type="EMBL" id="GL888128">
    <property type="protein sequence ID" value="EGI66794.1"/>
    <property type="molecule type" value="Genomic_DNA"/>
</dbReference>
<feature type="compositionally biased region" description="Polar residues" evidence="1">
    <location>
        <begin position="29"/>
        <end position="39"/>
    </location>
</feature>
<organism evidence="3">
    <name type="scientific">Acromyrmex echinatior</name>
    <name type="common">Panamanian leafcutter ant</name>
    <name type="synonym">Acromyrmex octospinosus echinatior</name>
    <dbReference type="NCBI Taxonomy" id="103372"/>
    <lineage>
        <taxon>Eukaryota</taxon>
        <taxon>Metazoa</taxon>
        <taxon>Ecdysozoa</taxon>
        <taxon>Arthropoda</taxon>
        <taxon>Hexapoda</taxon>
        <taxon>Insecta</taxon>
        <taxon>Pterygota</taxon>
        <taxon>Neoptera</taxon>
        <taxon>Endopterygota</taxon>
        <taxon>Hymenoptera</taxon>
        <taxon>Apocrita</taxon>
        <taxon>Aculeata</taxon>
        <taxon>Formicoidea</taxon>
        <taxon>Formicidae</taxon>
        <taxon>Myrmicinae</taxon>
        <taxon>Acromyrmex</taxon>
    </lineage>
</organism>
<dbReference type="InParanoid" id="F4WG27"/>
<keyword evidence="3" id="KW-1185">Reference proteome</keyword>
<accession>F4WG27</accession>
<dbReference type="Proteomes" id="UP000007755">
    <property type="component" value="Unassembled WGS sequence"/>
</dbReference>
<sequence length="125" mass="13730">MQAGIMILQIYNASEGHQTGSTMKRDTQKINPNPIKSNNQEIIGITTGLPRPRNPRGRIGAAYKFELSIPSSAPLLEYMCVERTGPPVPLTLYPFCPPVGFVSGTLVKGVRHTHPKKEEESVDSE</sequence>
<evidence type="ECO:0000313" key="2">
    <source>
        <dbReference type="EMBL" id="EGI66794.1"/>
    </source>
</evidence>
<proteinExistence type="predicted"/>
<protein>
    <submittedName>
        <fullName evidence="2">Uncharacterized protein</fullName>
    </submittedName>
</protein>
<evidence type="ECO:0000256" key="1">
    <source>
        <dbReference type="SAM" id="MobiDB-lite"/>
    </source>
</evidence>
<name>F4WG27_ACREC</name>
<gene>
    <name evidence="2" type="ORF">G5I_04599</name>
</gene>
<feature type="region of interest" description="Disordered" evidence="1">
    <location>
        <begin position="18"/>
        <end position="39"/>
    </location>
</feature>
<evidence type="ECO:0000313" key="3">
    <source>
        <dbReference type="Proteomes" id="UP000007755"/>
    </source>
</evidence>
<dbReference type="AlphaFoldDB" id="F4WG27"/>